<feature type="region of interest" description="Disordered" evidence="2">
    <location>
        <begin position="509"/>
        <end position="528"/>
    </location>
</feature>
<keyword evidence="1" id="KW-0863">Zinc-finger</keyword>
<evidence type="ECO:0000313" key="4">
    <source>
        <dbReference type="EMBL" id="ETO24672.1"/>
    </source>
</evidence>
<dbReference type="InterPro" id="IPR013087">
    <property type="entry name" value="Znf_C2H2_type"/>
</dbReference>
<dbReference type="Proteomes" id="UP000023152">
    <property type="component" value="Unassembled WGS sequence"/>
</dbReference>
<dbReference type="AlphaFoldDB" id="X6NH40"/>
<keyword evidence="1" id="KW-0862">Zinc</keyword>
<name>X6NH40_RETFI</name>
<dbReference type="PROSITE" id="PS00028">
    <property type="entry name" value="ZINC_FINGER_C2H2_1"/>
    <property type="match status" value="1"/>
</dbReference>
<feature type="compositionally biased region" description="Acidic residues" evidence="2">
    <location>
        <begin position="283"/>
        <end position="306"/>
    </location>
</feature>
<feature type="region of interest" description="Disordered" evidence="2">
    <location>
        <begin position="274"/>
        <end position="320"/>
    </location>
</feature>
<comment type="caution">
    <text evidence="4">The sequence shown here is derived from an EMBL/GenBank/DDBJ whole genome shotgun (WGS) entry which is preliminary data.</text>
</comment>
<proteinExistence type="predicted"/>
<dbReference type="PROSITE" id="PS50157">
    <property type="entry name" value="ZINC_FINGER_C2H2_2"/>
    <property type="match status" value="1"/>
</dbReference>
<organism evidence="4 5">
    <name type="scientific">Reticulomyxa filosa</name>
    <dbReference type="NCBI Taxonomy" id="46433"/>
    <lineage>
        <taxon>Eukaryota</taxon>
        <taxon>Sar</taxon>
        <taxon>Rhizaria</taxon>
        <taxon>Retaria</taxon>
        <taxon>Foraminifera</taxon>
        <taxon>Monothalamids</taxon>
        <taxon>Reticulomyxidae</taxon>
        <taxon>Reticulomyxa</taxon>
    </lineage>
</organism>
<evidence type="ECO:0000313" key="5">
    <source>
        <dbReference type="Proteomes" id="UP000023152"/>
    </source>
</evidence>
<accession>X6NH40</accession>
<reference evidence="4 5" key="1">
    <citation type="journal article" date="2013" name="Curr. Biol.">
        <title>The Genome of the Foraminiferan Reticulomyxa filosa.</title>
        <authorList>
            <person name="Glockner G."/>
            <person name="Hulsmann N."/>
            <person name="Schleicher M."/>
            <person name="Noegel A.A."/>
            <person name="Eichinger L."/>
            <person name="Gallinger C."/>
            <person name="Pawlowski J."/>
            <person name="Sierra R."/>
            <person name="Euteneuer U."/>
            <person name="Pillet L."/>
            <person name="Moustafa A."/>
            <person name="Platzer M."/>
            <person name="Groth M."/>
            <person name="Szafranski K."/>
            <person name="Schliwa M."/>
        </authorList>
    </citation>
    <scope>NUCLEOTIDE SEQUENCE [LARGE SCALE GENOMIC DNA]</scope>
</reference>
<feature type="non-terminal residue" evidence="4">
    <location>
        <position position="702"/>
    </location>
</feature>
<dbReference type="EMBL" id="ASPP01009055">
    <property type="protein sequence ID" value="ETO24672.1"/>
    <property type="molecule type" value="Genomic_DNA"/>
</dbReference>
<evidence type="ECO:0000256" key="2">
    <source>
        <dbReference type="SAM" id="MobiDB-lite"/>
    </source>
</evidence>
<gene>
    <name evidence="4" type="ORF">RFI_12485</name>
</gene>
<sequence length="702" mass="79964">LFSFSVFFSFRTKKKKKKKKKKKADKELRHDSRAIPEMCWQCEEKKKNKSLEKWKQHLQAPHSHPCVYACHLMFVSRSSLTKHIRTKHKNDKQKRSTKIKIETSHVVDRQNGCAKQNPKPMAEQVHVQALTQTCPSPSDSNVWEIMFGGQLLCPICLKKLNIEDVSLRTRYQNYLRSKQRHDDDSGEWLDYRFTNDPIMLIIQELVLKYHVSSCHPEVQTHCSSYPIHANDILVATIPPITAANTNTSVNAIAYGAATRPTLWVNAKHTIDSKHGINNKSEREEIDDDDDGDDNDDDNGDDDNDESEPNHSDPATATATATATAIKSVSHLLATETHKACNDSDQRRDNNTPMADRVASSCELSKLINFVVTTTERFHKNEESHQDILNGLPKDVTRLSMLARVLHVALDISKKYCEGVDRFVSDQTTDWMRVVEENSLLRQIMLEHFPQLQCKLQQRLDHSRPHQLYRSRCRSELVQKCNRQLSAEELDLLHHIALRCHFQEATTHIPSSTTDKLPFKNQSDTSNHANSATNYVANINTLRNNNNNSYGNLHPTGVTYHSTNHWKDLLSSFPTLLQPGRLLDSNTLVTNLTDSLHVPLHASNNNTNNSNNNTWFNVTQERDKHLIREGLSADHAHIATASIQVINKCKQEDVPKFNEPRENPMDPHCAKAFVEQTAPQQHIQKDGCLPSESVNHICAVCDK</sequence>
<feature type="compositionally biased region" description="Basic and acidic residues" evidence="2">
    <location>
        <begin position="338"/>
        <end position="349"/>
    </location>
</feature>
<feature type="domain" description="C2H2-type" evidence="3">
    <location>
        <begin position="64"/>
        <end position="93"/>
    </location>
</feature>
<evidence type="ECO:0000259" key="3">
    <source>
        <dbReference type="PROSITE" id="PS50157"/>
    </source>
</evidence>
<protein>
    <recommendedName>
        <fullName evidence="3">C2H2-type domain-containing protein</fullName>
    </recommendedName>
</protein>
<feature type="non-terminal residue" evidence="4">
    <location>
        <position position="1"/>
    </location>
</feature>
<dbReference type="GO" id="GO:0008270">
    <property type="term" value="F:zinc ion binding"/>
    <property type="evidence" value="ECO:0007669"/>
    <property type="project" value="UniProtKB-KW"/>
</dbReference>
<keyword evidence="5" id="KW-1185">Reference proteome</keyword>
<feature type="region of interest" description="Disordered" evidence="2">
    <location>
        <begin position="338"/>
        <end position="357"/>
    </location>
</feature>
<keyword evidence="1" id="KW-0479">Metal-binding</keyword>
<evidence type="ECO:0000256" key="1">
    <source>
        <dbReference type="PROSITE-ProRule" id="PRU00042"/>
    </source>
</evidence>